<dbReference type="InterPro" id="IPR009045">
    <property type="entry name" value="Zn_M74/Hedgehog-like"/>
</dbReference>
<dbReference type="Gene3D" id="3.30.1380.10">
    <property type="match status" value="1"/>
</dbReference>
<sequence length="230" mass="26474">MGLCKLLTFIVLYLLTTFIIVPVLAKPFGRVQLPVTATNNLRPLTFMTCLLNRNYVRKDLRNVAYSVASEMNKKYPGTVINYLDANFPFVNGFPLFPHLSHNDGKKMDLAFCYKDKQSLQETNATPSPIGYGICEEPTAAEKNTTDFCVQQGYWQYSLLKSLMPQGRKKDFVFYPEKTRSLVELFAHDNRIGKIFIEPHLKLRLQLTSDKIRFHGCQAVRHDDHIHVQLK</sequence>
<reference evidence="1 2" key="1">
    <citation type="submission" date="2016-03" db="EMBL/GenBank/DDBJ databases">
        <title>Niastella vici sp. nov., isolated from farmland soil.</title>
        <authorList>
            <person name="Chen L."/>
            <person name="Wang D."/>
            <person name="Yang S."/>
            <person name="Wang G."/>
        </authorList>
    </citation>
    <scope>NUCLEOTIDE SEQUENCE [LARGE SCALE GENOMIC DNA]</scope>
    <source>
        <strain evidence="1 2">DJ57</strain>
    </source>
</reference>
<accession>A0A1V9G429</accession>
<protein>
    <submittedName>
        <fullName evidence="1">Uncharacterized protein</fullName>
    </submittedName>
</protein>
<dbReference type="Proteomes" id="UP000192796">
    <property type="component" value="Unassembled WGS sequence"/>
</dbReference>
<dbReference type="STRING" id="1703345.A3860_16440"/>
<keyword evidence="2" id="KW-1185">Reference proteome</keyword>
<name>A0A1V9G429_9BACT</name>
<dbReference type="EMBL" id="LVYD01000024">
    <property type="protein sequence ID" value="OQP65258.1"/>
    <property type="molecule type" value="Genomic_DNA"/>
</dbReference>
<gene>
    <name evidence="1" type="ORF">A3860_16440</name>
</gene>
<dbReference type="SUPFAM" id="SSF55166">
    <property type="entry name" value="Hedgehog/DD-peptidase"/>
    <property type="match status" value="1"/>
</dbReference>
<comment type="caution">
    <text evidence="1">The sequence shown here is derived from an EMBL/GenBank/DDBJ whole genome shotgun (WGS) entry which is preliminary data.</text>
</comment>
<proteinExistence type="predicted"/>
<evidence type="ECO:0000313" key="2">
    <source>
        <dbReference type="Proteomes" id="UP000192796"/>
    </source>
</evidence>
<organism evidence="1 2">
    <name type="scientific">Niastella vici</name>
    <dbReference type="NCBI Taxonomy" id="1703345"/>
    <lineage>
        <taxon>Bacteria</taxon>
        <taxon>Pseudomonadati</taxon>
        <taxon>Bacteroidota</taxon>
        <taxon>Chitinophagia</taxon>
        <taxon>Chitinophagales</taxon>
        <taxon>Chitinophagaceae</taxon>
        <taxon>Niastella</taxon>
    </lineage>
</organism>
<evidence type="ECO:0000313" key="1">
    <source>
        <dbReference type="EMBL" id="OQP65258.1"/>
    </source>
</evidence>
<dbReference type="AlphaFoldDB" id="A0A1V9G429"/>